<organism evidence="2 3">
    <name type="scientific">Tenebrio molitor</name>
    <name type="common">Yellow mealworm beetle</name>
    <dbReference type="NCBI Taxonomy" id="7067"/>
    <lineage>
        <taxon>Eukaryota</taxon>
        <taxon>Metazoa</taxon>
        <taxon>Ecdysozoa</taxon>
        <taxon>Arthropoda</taxon>
        <taxon>Hexapoda</taxon>
        <taxon>Insecta</taxon>
        <taxon>Pterygota</taxon>
        <taxon>Neoptera</taxon>
        <taxon>Endopterygota</taxon>
        <taxon>Coleoptera</taxon>
        <taxon>Polyphaga</taxon>
        <taxon>Cucujiformia</taxon>
        <taxon>Tenebrionidae</taxon>
        <taxon>Tenebrio</taxon>
    </lineage>
</organism>
<dbReference type="EMBL" id="JABDTM020027037">
    <property type="protein sequence ID" value="KAH0811102.1"/>
    <property type="molecule type" value="Genomic_DNA"/>
</dbReference>
<evidence type="ECO:0000313" key="2">
    <source>
        <dbReference type="EMBL" id="KAH0811102.1"/>
    </source>
</evidence>
<gene>
    <name evidence="2" type="ORF">GEV33_011690</name>
</gene>
<name>A0A8J6L8Q7_TENMO</name>
<keyword evidence="3" id="KW-1185">Reference proteome</keyword>
<accession>A0A8J6L8Q7</accession>
<sequence>MRFESAPGPGPGSAIEDLEEERFFLPVEEKTIVKKINWQNIVENVDGIEEVLVGRNRRTVELFGSVSGAFVDILSGFNRDVVLLVEIEKAIIPTSIKIDPYLGKYTELTPEKQTLSEERSYRLLNKSPRKRYETHDLMRQLVINGDGLDGLKLEMSSRRVTATYRIEFRPDQEFKRHDGDKPKTGAIAVVRDRRQNAHTRIYIIIRRVVTDASDLCGGYDNQRHGPRPTAEERGGDDTNCGIGRSEVAAHASSWQTSAEDLVRFLCCVDAEDKSINTRTFVKGKKLARRPQFTPSLFWSDFMAHNAPLPSTRLQQPRTRRSHSLFLPPRERDNVRGGRRTLSPGTERSAEELIYTDSCVFSGILRRPSAQASRCRSGGRGAAGGQHNERPLSFKQLSLWRIINKTGITPRYCLLSSSEAGQGNACVGATSAGSGTYGRRGTVRVEGRRDETVLQCVLSDLDRGEVAAPTEEVARGVDGAAGGRGFVVRRWNVTPGPPDLAR</sequence>
<dbReference type="AlphaFoldDB" id="A0A8J6L8Q7"/>
<comment type="caution">
    <text evidence="2">The sequence shown here is derived from an EMBL/GenBank/DDBJ whole genome shotgun (WGS) entry which is preliminary data.</text>
</comment>
<evidence type="ECO:0000256" key="1">
    <source>
        <dbReference type="SAM" id="MobiDB-lite"/>
    </source>
</evidence>
<proteinExistence type="predicted"/>
<dbReference type="Proteomes" id="UP000719412">
    <property type="component" value="Unassembled WGS sequence"/>
</dbReference>
<evidence type="ECO:0000313" key="3">
    <source>
        <dbReference type="Proteomes" id="UP000719412"/>
    </source>
</evidence>
<reference evidence="2" key="1">
    <citation type="journal article" date="2020" name="J Insects Food Feed">
        <title>The yellow mealworm (Tenebrio molitor) genome: a resource for the emerging insects as food and feed industry.</title>
        <authorList>
            <person name="Eriksson T."/>
            <person name="Andere A."/>
            <person name="Kelstrup H."/>
            <person name="Emery V."/>
            <person name="Picard C."/>
        </authorList>
    </citation>
    <scope>NUCLEOTIDE SEQUENCE</scope>
    <source>
        <strain evidence="2">Stoneville</strain>
        <tissue evidence="2">Whole head</tissue>
    </source>
</reference>
<protein>
    <submittedName>
        <fullName evidence="2">Uncharacterized protein</fullName>
    </submittedName>
</protein>
<feature type="region of interest" description="Disordered" evidence="1">
    <location>
        <begin position="220"/>
        <end position="240"/>
    </location>
</feature>
<feature type="region of interest" description="Disordered" evidence="1">
    <location>
        <begin position="308"/>
        <end position="346"/>
    </location>
</feature>
<reference evidence="2" key="2">
    <citation type="submission" date="2021-08" db="EMBL/GenBank/DDBJ databases">
        <authorList>
            <person name="Eriksson T."/>
        </authorList>
    </citation>
    <scope>NUCLEOTIDE SEQUENCE</scope>
    <source>
        <strain evidence="2">Stoneville</strain>
        <tissue evidence="2">Whole head</tissue>
    </source>
</reference>